<keyword evidence="1" id="KW-1133">Transmembrane helix</keyword>
<comment type="caution">
    <text evidence="2">The sequence shown here is derived from an EMBL/GenBank/DDBJ whole genome shotgun (WGS) entry which is preliminary data.</text>
</comment>
<evidence type="ECO:0000256" key="1">
    <source>
        <dbReference type="SAM" id="Phobius"/>
    </source>
</evidence>
<proteinExistence type="predicted"/>
<feature type="transmembrane region" description="Helical" evidence="1">
    <location>
        <begin position="56"/>
        <end position="75"/>
    </location>
</feature>
<feature type="transmembrane region" description="Helical" evidence="1">
    <location>
        <begin position="206"/>
        <end position="226"/>
    </location>
</feature>
<evidence type="ECO:0000313" key="2">
    <source>
        <dbReference type="EMBL" id="KKL16837.1"/>
    </source>
</evidence>
<feature type="transmembrane region" description="Helical" evidence="1">
    <location>
        <begin position="179"/>
        <end position="199"/>
    </location>
</feature>
<evidence type="ECO:0008006" key="3">
    <source>
        <dbReference type="Google" id="ProtNLM"/>
    </source>
</evidence>
<organism evidence="2">
    <name type="scientific">marine sediment metagenome</name>
    <dbReference type="NCBI Taxonomy" id="412755"/>
    <lineage>
        <taxon>unclassified sequences</taxon>
        <taxon>metagenomes</taxon>
        <taxon>ecological metagenomes</taxon>
    </lineage>
</organism>
<reference evidence="2" key="1">
    <citation type="journal article" date="2015" name="Nature">
        <title>Complex archaea that bridge the gap between prokaryotes and eukaryotes.</title>
        <authorList>
            <person name="Spang A."/>
            <person name="Saw J.H."/>
            <person name="Jorgensen S.L."/>
            <person name="Zaremba-Niedzwiedzka K."/>
            <person name="Martijn J."/>
            <person name="Lind A.E."/>
            <person name="van Eijk R."/>
            <person name="Schleper C."/>
            <person name="Guy L."/>
            <person name="Ettema T.J."/>
        </authorList>
    </citation>
    <scope>NUCLEOTIDE SEQUENCE</scope>
</reference>
<keyword evidence="1" id="KW-0812">Transmembrane</keyword>
<gene>
    <name evidence="2" type="ORF">LCGC14_2491580</name>
</gene>
<feature type="non-terminal residue" evidence="2">
    <location>
        <position position="1"/>
    </location>
</feature>
<feature type="transmembrane region" description="Helical" evidence="1">
    <location>
        <begin position="123"/>
        <end position="141"/>
    </location>
</feature>
<sequence>EFFLAMGVYFLSRLGKGQSALLCGLALSAAFACRPTGIFFLAAVGVYLLITDRKALKSLVVGALPLLLAVVFYNYHYFGNFHTFGQSISGAENAMAMTGSDRVWQTPLWLGAAGFLVCPSRGLVFYSPFVLFAFPTFYLVWRRKELSFMRPVVVALAALLLLTFKYYKWWGGWTFGYRLFVDTMPIFAVMLVPIVDWLWRRRFVMPVFMVLLGWSIFVQIIGAYAYNVVDWNLQPNRYVVSFKREGTQKTVFSEDEAVRILRSSADGGTYERMGRNVDELQHRHRLWSLKDSQIVYYIRNFASSRRQKQVFIEEGIMDPER</sequence>
<dbReference type="EMBL" id="LAZR01039508">
    <property type="protein sequence ID" value="KKL16837.1"/>
    <property type="molecule type" value="Genomic_DNA"/>
</dbReference>
<accession>A0A0F9BSH8</accession>
<feature type="transmembrane region" description="Helical" evidence="1">
    <location>
        <begin position="19"/>
        <end position="49"/>
    </location>
</feature>
<keyword evidence="1" id="KW-0472">Membrane</keyword>
<dbReference type="AlphaFoldDB" id="A0A0F9BSH8"/>
<feature type="transmembrane region" description="Helical" evidence="1">
    <location>
        <begin position="148"/>
        <end position="167"/>
    </location>
</feature>
<name>A0A0F9BSH8_9ZZZZ</name>
<protein>
    <recommendedName>
        <fullName evidence="3">Glycosyltransferase RgtA/B/C/D-like domain-containing protein</fullName>
    </recommendedName>
</protein>